<feature type="compositionally biased region" description="Polar residues" evidence="1">
    <location>
        <begin position="95"/>
        <end position="107"/>
    </location>
</feature>
<sequence>MTTPTLLNLPPPPSDPVTPSDIPGTPNSGTTSLSALSTTAIKDGHQGHPHPHGHHHNASTGSGISTTTLDAERADRISRLAGLERIATLRGHASGAQNQASSVTFSQPPGYFDGPNQQFKERSTVGSASATGSVGGRTTWADSSDFYDPDKMSEDPDDISSTGGFSDEGNASLVGFGEGANSTVSGPISTAAARAQAARQNSLSSTSRGPSLPSHVHQGSPMSGVASTPTPPGSADPRYMDGVSYDQNVIDTTTQGPIPTDTPQGRGGYDDGLRGPEKSESRASVRGKTTVEK</sequence>
<feature type="compositionally biased region" description="Polar residues" evidence="1">
    <location>
        <begin position="245"/>
        <end position="263"/>
    </location>
</feature>
<organism evidence="2 3">
    <name type="scientific">Phaeomoniella chlamydospora</name>
    <name type="common">Phaeoacremonium chlamydosporum</name>
    <dbReference type="NCBI Taxonomy" id="158046"/>
    <lineage>
        <taxon>Eukaryota</taxon>
        <taxon>Fungi</taxon>
        <taxon>Dikarya</taxon>
        <taxon>Ascomycota</taxon>
        <taxon>Pezizomycotina</taxon>
        <taxon>Eurotiomycetes</taxon>
        <taxon>Chaetothyriomycetidae</taxon>
        <taxon>Phaeomoniellales</taxon>
        <taxon>Phaeomoniellaceae</taxon>
        <taxon>Phaeomoniella</taxon>
    </lineage>
</organism>
<evidence type="ECO:0000313" key="3">
    <source>
        <dbReference type="Proteomes" id="UP000053317"/>
    </source>
</evidence>
<feature type="region of interest" description="Disordered" evidence="1">
    <location>
        <begin position="91"/>
        <end position="293"/>
    </location>
</feature>
<comment type="caution">
    <text evidence="2">The sequence shown here is derived from an EMBL/GenBank/DDBJ whole genome shotgun (WGS) entry which is preliminary data.</text>
</comment>
<feature type="compositionally biased region" description="Polar residues" evidence="1">
    <location>
        <begin position="58"/>
        <end position="69"/>
    </location>
</feature>
<feature type="compositionally biased region" description="Low complexity" evidence="1">
    <location>
        <begin position="17"/>
        <end position="40"/>
    </location>
</feature>
<feature type="compositionally biased region" description="Low complexity" evidence="1">
    <location>
        <begin position="124"/>
        <end position="139"/>
    </location>
</feature>
<dbReference type="AlphaFoldDB" id="A0A0G2ES44"/>
<dbReference type="EMBL" id="LCWF01000050">
    <property type="protein sequence ID" value="KKY25059.1"/>
    <property type="molecule type" value="Genomic_DNA"/>
</dbReference>
<reference evidence="2 3" key="2">
    <citation type="submission" date="2015-05" db="EMBL/GenBank/DDBJ databases">
        <authorList>
            <person name="Morales-Cruz A."/>
            <person name="Amrine K.C."/>
            <person name="Cantu D."/>
        </authorList>
    </citation>
    <scope>NUCLEOTIDE SEQUENCE [LARGE SCALE GENOMIC DNA]</scope>
    <source>
        <strain evidence="2">UCRPC4</strain>
    </source>
</reference>
<dbReference type="Proteomes" id="UP000053317">
    <property type="component" value="Unassembled WGS sequence"/>
</dbReference>
<dbReference type="OrthoDB" id="5315820at2759"/>
<feature type="compositionally biased region" description="Low complexity" evidence="1">
    <location>
        <begin position="191"/>
        <end position="200"/>
    </location>
</feature>
<proteinExistence type="predicted"/>
<name>A0A0G2ES44_PHACM</name>
<accession>A0A0G2ES44</accession>
<gene>
    <name evidence="2" type="ORF">UCRPC4_g02116</name>
</gene>
<evidence type="ECO:0000313" key="2">
    <source>
        <dbReference type="EMBL" id="KKY25059.1"/>
    </source>
</evidence>
<evidence type="ECO:0000256" key="1">
    <source>
        <dbReference type="SAM" id="MobiDB-lite"/>
    </source>
</evidence>
<feature type="compositionally biased region" description="Basic and acidic residues" evidence="1">
    <location>
        <begin position="268"/>
        <end position="293"/>
    </location>
</feature>
<protein>
    <submittedName>
        <fullName evidence="2">Uncharacterized protein</fullName>
    </submittedName>
</protein>
<keyword evidence="3" id="KW-1185">Reference proteome</keyword>
<feature type="region of interest" description="Disordered" evidence="1">
    <location>
        <begin position="1"/>
        <end position="71"/>
    </location>
</feature>
<reference evidence="2 3" key="1">
    <citation type="submission" date="2015-05" db="EMBL/GenBank/DDBJ databases">
        <title>Distinctive expansion of gene families associated with plant cell wall degradation and secondary metabolism in the genomes of grapevine trunk pathogens.</title>
        <authorList>
            <person name="Lawrence D.P."/>
            <person name="Travadon R."/>
            <person name="Rolshausen P.E."/>
            <person name="Baumgartner K."/>
        </authorList>
    </citation>
    <scope>NUCLEOTIDE SEQUENCE [LARGE SCALE GENOMIC DNA]</scope>
    <source>
        <strain evidence="2">UCRPC4</strain>
    </source>
</reference>
<feature type="compositionally biased region" description="Basic residues" evidence="1">
    <location>
        <begin position="47"/>
        <end position="57"/>
    </location>
</feature>